<dbReference type="Gene3D" id="2.30.130.40">
    <property type="entry name" value="LON domain-like"/>
    <property type="match status" value="1"/>
</dbReference>
<gene>
    <name evidence="2" type="ORF">EVA95_00645</name>
</gene>
<dbReference type="Proteomes" id="UP000319384">
    <property type="component" value="Unassembled WGS sequence"/>
</dbReference>
<dbReference type="PANTHER" id="PTHR46732:SF8">
    <property type="entry name" value="ATP-DEPENDENT PROTEASE LA (LON) DOMAIN PROTEIN"/>
    <property type="match status" value="1"/>
</dbReference>
<dbReference type="AlphaFoldDB" id="A0A520N1N3"/>
<dbReference type="SMART" id="SM00464">
    <property type="entry name" value="LON"/>
    <property type="match status" value="1"/>
</dbReference>
<dbReference type="GO" id="GO:0006508">
    <property type="term" value="P:proteolysis"/>
    <property type="evidence" value="ECO:0007669"/>
    <property type="project" value="UniProtKB-KW"/>
</dbReference>
<dbReference type="InterPro" id="IPR003111">
    <property type="entry name" value="Lon_prtase_N"/>
</dbReference>
<dbReference type="GO" id="GO:0008233">
    <property type="term" value="F:peptidase activity"/>
    <property type="evidence" value="ECO:0007669"/>
    <property type="project" value="UniProtKB-KW"/>
</dbReference>
<dbReference type="EMBL" id="SHBH01000003">
    <property type="protein sequence ID" value="RZO27392.1"/>
    <property type="molecule type" value="Genomic_DNA"/>
</dbReference>
<dbReference type="PROSITE" id="PS51787">
    <property type="entry name" value="LON_N"/>
    <property type="match status" value="1"/>
</dbReference>
<dbReference type="PANTHER" id="PTHR46732">
    <property type="entry name" value="ATP-DEPENDENT PROTEASE LA (LON) DOMAIN PROTEIN"/>
    <property type="match status" value="1"/>
</dbReference>
<organism evidence="2 3">
    <name type="scientific">SAR86 cluster bacterium</name>
    <dbReference type="NCBI Taxonomy" id="2030880"/>
    <lineage>
        <taxon>Bacteria</taxon>
        <taxon>Pseudomonadati</taxon>
        <taxon>Pseudomonadota</taxon>
        <taxon>Gammaproteobacteria</taxon>
        <taxon>SAR86 cluster</taxon>
    </lineage>
</organism>
<comment type="caution">
    <text evidence="2">The sequence shown here is derived from an EMBL/GenBank/DDBJ whole genome shotgun (WGS) entry which is preliminary data.</text>
</comment>
<proteinExistence type="predicted"/>
<dbReference type="Pfam" id="PF02190">
    <property type="entry name" value="LON_substr_bdg"/>
    <property type="match status" value="1"/>
</dbReference>
<evidence type="ECO:0000313" key="2">
    <source>
        <dbReference type="EMBL" id="RZO27392.1"/>
    </source>
</evidence>
<dbReference type="InterPro" id="IPR046336">
    <property type="entry name" value="Lon_prtase_N_sf"/>
</dbReference>
<reference evidence="2 3" key="1">
    <citation type="submission" date="2019-02" db="EMBL/GenBank/DDBJ databases">
        <title>Prokaryotic population dynamics and viral predation in marine succession experiment using metagenomics: the confinement effect.</title>
        <authorList>
            <person name="Haro-Moreno J.M."/>
            <person name="Rodriguez-Valera F."/>
            <person name="Lopez-Perez M."/>
        </authorList>
    </citation>
    <scope>NUCLEOTIDE SEQUENCE [LARGE SCALE GENOMIC DNA]</scope>
    <source>
        <strain evidence="2">MED-G162</strain>
    </source>
</reference>
<keyword evidence="2" id="KW-0378">Hydrolase</keyword>
<dbReference type="SUPFAM" id="SSF88697">
    <property type="entry name" value="PUA domain-like"/>
    <property type="match status" value="1"/>
</dbReference>
<sequence>MKKNNLPVFPLGLVALPGTIQNLQIFEPRYINMVKNCMENNHGFVIVFQKQVLNKNEYEISKKGSYVEIIDFNNLPNGLLGISVKSLHKVSFKDLTQLEDGLHMAEINPEVDPEVDDQALLAEFPEITNILNQLVKHPRIVDMPININFNSADSVAYHLAGLIPIPWSHKQSLLEAFDASQRLAILSKLIEEISSS</sequence>
<accession>A0A520N1N3</accession>
<dbReference type="InterPro" id="IPR015947">
    <property type="entry name" value="PUA-like_sf"/>
</dbReference>
<keyword evidence="2" id="KW-0645">Protease</keyword>
<evidence type="ECO:0000313" key="3">
    <source>
        <dbReference type="Proteomes" id="UP000319384"/>
    </source>
</evidence>
<feature type="domain" description="Lon N-terminal" evidence="1">
    <location>
        <begin position="6"/>
        <end position="194"/>
    </location>
</feature>
<name>A0A520N1N3_9GAMM</name>
<evidence type="ECO:0000259" key="1">
    <source>
        <dbReference type="PROSITE" id="PS51787"/>
    </source>
</evidence>
<protein>
    <submittedName>
        <fullName evidence="2">ATP-dependent protease La (LON) domain protein</fullName>
    </submittedName>
</protein>